<keyword evidence="1" id="KW-0812">Transmembrane</keyword>
<organism evidence="2 3">
    <name type="scientific">Microbacterium horticulturae</name>
    <dbReference type="NCBI Taxonomy" id="3028316"/>
    <lineage>
        <taxon>Bacteria</taxon>
        <taxon>Bacillati</taxon>
        <taxon>Actinomycetota</taxon>
        <taxon>Actinomycetes</taxon>
        <taxon>Micrococcales</taxon>
        <taxon>Microbacteriaceae</taxon>
        <taxon>Microbacterium</taxon>
    </lineage>
</organism>
<feature type="transmembrane region" description="Helical" evidence="1">
    <location>
        <begin position="27"/>
        <end position="48"/>
    </location>
</feature>
<evidence type="ECO:0000256" key="1">
    <source>
        <dbReference type="SAM" id="Phobius"/>
    </source>
</evidence>
<reference evidence="2 3" key="1">
    <citation type="submission" date="2023-03" db="EMBL/GenBank/DDBJ databases">
        <title>Genome sequence of Microbacterium sp. KACC 23027.</title>
        <authorList>
            <person name="Kim S."/>
            <person name="Heo J."/>
            <person name="Kwon S.-W."/>
        </authorList>
    </citation>
    <scope>NUCLEOTIDE SEQUENCE [LARGE SCALE GENOMIC DNA]</scope>
    <source>
        <strain evidence="2 3">KACC 23027</strain>
    </source>
</reference>
<keyword evidence="3" id="KW-1185">Reference proteome</keyword>
<dbReference type="RefSeq" id="WP_275276851.1">
    <property type="nucleotide sequence ID" value="NZ_CP119108.1"/>
</dbReference>
<evidence type="ECO:0000313" key="2">
    <source>
        <dbReference type="EMBL" id="WEG07512.1"/>
    </source>
</evidence>
<dbReference type="EMBL" id="CP119108">
    <property type="protein sequence ID" value="WEG07512.1"/>
    <property type="molecule type" value="Genomic_DNA"/>
</dbReference>
<evidence type="ECO:0000313" key="3">
    <source>
        <dbReference type="Proteomes" id="UP001214553"/>
    </source>
</evidence>
<keyword evidence="1" id="KW-1133">Transmembrane helix</keyword>
<accession>A0ABY8BUL6</accession>
<keyword evidence="1" id="KW-0472">Membrane</keyword>
<protein>
    <submittedName>
        <fullName evidence="2">Uncharacterized protein</fullName>
    </submittedName>
</protein>
<sequence>MTGAVAIIAPILDMVYRSTDAGNFDDARLMGLGTGISLVAIGTIAFVAELRKKGGRAQSGAVVLSR</sequence>
<gene>
    <name evidence="2" type="ORF">PU630_09575</name>
</gene>
<proteinExistence type="predicted"/>
<name>A0ABY8BUL6_9MICO</name>
<dbReference type="Proteomes" id="UP001214553">
    <property type="component" value="Chromosome"/>
</dbReference>